<organism evidence="17 18">
    <name type="scientific">Allosphingosinicella flava</name>
    <dbReference type="NCBI Taxonomy" id="2771430"/>
    <lineage>
        <taxon>Bacteria</taxon>
        <taxon>Pseudomonadati</taxon>
        <taxon>Pseudomonadota</taxon>
        <taxon>Alphaproteobacteria</taxon>
        <taxon>Sphingomonadales</taxon>
        <taxon>Sphingomonadaceae</taxon>
        <taxon>Allosphingosinicella</taxon>
    </lineage>
</organism>
<dbReference type="Gene3D" id="2.70.98.90">
    <property type="match status" value="1"/>
</dbReference>
<dbReference type="NCBIfam" id="TIGR03593">
    <property type="entry name" value="yidC_nterm"/>
    <property type="match status" value="1"/>
</dbReference>
<evidence type="ECO:0000259" key="15">
    <source>
        <dbReference type="Pfam" id="PF02096"/>
    </source>
</evidence>
<evidence type="ECO:0000256" key="12">
    <source>
        <dbReference type="ARBA" id="ARBA00033342"/>
    </source>
</evidence>
<dbReference type="NCBIfam" id="TIGR03592">
    <property type="entry name" value="yidC_oxa1_cterm"/>
    <property type="match status" value="1"/>
</dbReference>
<proteinExistence type="inferred from homology"/>
<sequence>MNEQRNLIFAVILSALILFGWSFVAEHYFPTANEPSTKAADGKQAPAKTAAPTAGGAAAIRNRDVVIRETPRIRIETPRLQGSINLKGARIDDLVLVTHGERLASDSAPIRILSPAGTPDANFASFGWTGEGLALPGPDTLWTASADRLAPGAPVTLSWSNTQGQTFQIRLSVDDGYLFDVQQNVANRSGGAVAVKPYGLISRVGESKDADSWTIHTGPIGVFGGKANYDVDFSTLREEGDQRFTSNGGWLGFTDKYWLTALVPPQDAGVEAAFRAGSNNSYQADIATAPGIVAPGKAVSYESRLFAGAKEVALLDRYEKDLGIRHFDKAIDWGWFYWFERPIYSVLHWLFRMIGNFGVAIMGLTLLVRLIMFPIAQKQFASMAAMRVVQPKMKAIQERYKDDKQKQQQEILKLYQAEKVNPMAGCLPILIQIPIFYALYKVLLLSVEMRHQPFALWIKDLSAPDPLTPVNLFGLLPFTPPAVIAIGILPILVGFTSWLQFKLNPAPSDPVQKQVFSIMPWAFVFIMAPFAAGLQLYWVTNNVLTILQQKWLYSRHPGMKAAADAQ</sequence>
<feature type="transmembrane region" description="Helical" evidence="13">
    <location>
        <begin position="482"/>
        <end position="503"/>
    </location>
</feature>
<feature type="domain" description="Membrane insertase YidC N-terminal" evidence="16">
    <location>
        <begin position="72"/>
        <end position="345"/>
    </location>
</feature>
<evidence type="ECO:0000256" key="10">
    <source>
        <dbReference type="ARBA" id="ARBA00023186"/>
    </source>
</evidence>
<feature type="domain" description="Membrane insertase YidC/Oxa/ALB C-terminal" evidence="15">
    <location>
        <begin position="357"/>
        <end position="553"/>
    </location>
</feature>
<dbReference type="KEGG" id="sflv:IC614_02395"/>
<comment type="subunit">
    <text evidence="13">Interacts with the Sec translocase complex via SecD. Specifically interacts with transmembrane segments of nascent integral membrane proteins during membrane integration.</text>
</comment>
<evidence type="ECO:0000313" key="18">
    <source>
        <dbReference type="Proteomes" id="UP000594873"/>
    </source>
</evidence>
<keyword evidence="7 13" id="KW-0653">Protein transport</keyword>
<evidence type="ECO:0000256" key="14">
    <source>
        <dbReference type="SAM" id="MobiDB-lite"/>
    </source>
</evidence>
<dbReference type="PANTHER" id="PTHR12428">
    <property type="entry name" value="OXA1"/>
    <property type="match status" value="1"/>
</dbReference>
<feature type="region of interest" description="Disordered" evidence="14">
    <location>
        <begin position="35"/>
        <end position="54"/>
    </location>
</feature>
<dbReference type="GO" id="GO:0015031">
    <property type="term" value="P:protein transport"/>
    <property type="evidence" value="ECO:0007669"/>
    <property type="project" value="UniProtKB-KW"/>
</dbReference>
<feature type="compositionally biased region" description="Low complexity" evidence="14">
    <location>
        <begin position="45"/>
        <end position="54"/>
    </location>
</feature>
<dbReference type="AlphaFoldDB" id="A0A7T2LMP2"/>
<accession>A0A7T2LMP2</accession>
<dbReference type="GO" id="GO:0005886">
    <property type="term" value="C:plasma membrane"/>
    <property type="evidence" value="ECO:0007669"/>
    <property type="project" value="UniProtKB-SubCell"/>
</dbReference>
<dbReference type="PANTHER" id="PTHR12428:SF65">
    <property type="entry name" value="CYTOCHROME C OXIDASE ASSEMBLY PROTEIN COX18, MITOCHONDRIAL"/>
    <property type="match status" value="1"/>
</dbReference>
<dbReference type="NCBIfam" id="NF002353">
    <property type="entry name" value="PRK01318.1-4"/>
    <property type="match status" value="1"/>
</dbReference>
<keyword evidence="10 13" id="KW-0143">Chaperone</keyword>
<dbReference type="RefSeq" id="WP_200972153.1">
    <property type="nucleotide sequence ID" value="NZ_CP065592.1"/>
</dbReference>
<evidence type="ECO:0000256" key="7">
    <source>
        <dbReference type="ARBA" id="ARBA00022927"/>
    </source>
</evidence>
<evidence type="ECO:0000256" key="6">
    <source>
        <dbReference type="ARBA" id="ARBA00022692"/>
    </source>
</evidence>
<reference evidence="17 18" key="1">
    <citation type="submission" date="2020-11" db="EMBL/GenBank/DDBJ databases">
        <title>Genome seq and assembly of Sphingosinicella sp.</title>
        <authorList>
            <person name="Chhetri G."/>
        </authorList>
    </citation>
    <scope>NUCLEOTIDE SEQUENCE [LARGE SCALE GENOMIC DNA]</scope>
    <source>
        <strain evidence="17 18">UDD2</strain>
    </source>
</reference>
<comment type="similarity">
    <text evidence="2 13">Belongs to the OXA1/ALB3/YidC family. Type 1 subfamily.</text>
</comment>
<dbReference type="InterPro" id="IPR047196">
    <property type="entry name" value="YidC_ALB_C"/>
</dbReference>
<evidence type="ECO:0000256" key="11">
    <source>
        <dbReference type="ARBA" id="ARBA00033245"/>
    </source>
</evidence>
<protein>
    <recommendedName>
        <fullName evidence="3 13">Membrane protein insertase YidC</fullName>
    </recommendedName>
    <alternativeName>
        <fullName evidence="12 13">Foldase YidC</fullName>
    </alternativeName>
    <alternativeName>
        <fullName evidence="11 13">Membrane integrase YidC</fullName>
    </alternativeName>
    <alternativeName>
        <fullName evidence="13">Membrane protein YidC</fullName>
    </alternativeName>
</protein>
<evidence type="ECO:0000256" key="8">
    <source>
        <dbReference type="ARBA" id="ARBA00022989"/>
    </source>
</evidence>
<feature type="transmembrane region" description="Helical" evidence="13">
    <location>
        <begin position="420"/>
        <end position="440"/>
    </location>
</feature>
<evidence type="ECO:0000256" key="2">
    <source>
        <dbReference type="ARBA" id="ARBA00010527"/>
    </source>
</evidence>
<gene>
    <name evidence="13 17" type="primary">yidC</name>
    <name evidence="17" type="ORF">IC614_02395</name>
</gene>
<evidence type="ECO:0000256" key="9">
    <source>
        <dbReference type="ARBA" id="ARBA00023136"/>
    </source>
</evidence>
<keyword evidence="8 13" id="KW-1133">Transmembrane helix</keyword>
<name>A0A7T2LMP2_9SPHN</name>
<dbReference type="CDD" id="cd19961">
    <property type="entry name" value="EcYidC-like_peri"/>
    <property type="match status" value="1"/>
</dbReference>
<keyword evidence="9 13" id="KW-0472">Membrane</keyword>
<evidence type="ECO:0000259" key="16">
    <source>
        <dbReference type="Pfam" id="PF14849"/>
    </source>
</evidence>
<dbReference type="GO" id="GO:0051205">
    <property type="term" value="P:protein insertion into membrane"/>
    <property type="evidence" value="ECO:0007669"/>
    <property type="project" value="TreeGrafter"/>
</dbReference>
<comment type="function">
    <text evidence="13">Required for the insertion and/or proper folding and/or complex formation of integral membrane proteins into the membrane. Involved in integration of membrane proteins that insert both dependently and independently of the Sec translocase complex, as well as at least some lipoproteins. Aids folding of multispanning membrane proteins.</text>
</comment>
<feature type="transmembrane region" description="Helical" evidence="13">
    <location>
        <begin position="515"/>
        <end position="538"/>
    </location>
</feature>
<dbReference type="InterPro" id="IPR001708">
    <property type="entry name" value="YidC/ALB3/OXA1/COX18"/>
</dbReference>
<dbReference type="InterPro" id="IPR028055">
    <property type="entry name" value="YidC/Oxa/ALB_C"/>
</dbReference>
<dbReference type="CDD" id="cd20070">
    <property type="entry name" value="5TM_YidC_Alb3"/>
    <property type="match status" value="1"/>
</dbReference>
<dbReference type="PRINTS" id="PR01900">
    <property type="entry name" value="YIDCPROTEIN"/>
</dbReference>
<dbReference type="Pfam" id="PF02096">
    <property type="entry name" value="60KD_IMP"/>
    <property type="match status" value="1"/>
</dbReference>
<dbReference type="InterPro" id="IPR019998">
    <property type="entry name" value="Membr_insert_YidC"/>
</dbReference>
<keyword evidence="6 13" id="KW-0812">Transmembrane</keyword>
<dbReference type="PRINTS" id="PR00701">
    <property type="entry name" value="60KDINNERMP"/>
</dbReference>
<dbReference type="Pfam" id="PF14849">
    <property type="entry name" value="YidC_periplas"/>
    <property type="match status" value="1"/>
</dbReference>
<keyword evidence="5 13" id="KW-1003">Cell membrane</keyword>
<dbReference type="HAMAP" id="MF_01810">
    <property type="entry name" value="YidC_type1"/>
    <property type="match status" value="1"/>
</dbReference>
<dbReference type="GO" id="GO:0032977">
    <property type="term" value="F:membrane insertase activity"/>
    <property type="evidence" value="ECO:0007669"/>
    <property type="project" value="InterPro"/>
</dbReference>
<dbReference type="InterPro" id="IPR038221">
    <property type="entry name" value="YidC_periplasmic_sf"/>
</dbReference>
<evidence type="ECO:0000313" key="17">
    <source>
        <dbReference type="EMBL" id="QPQ55478.1"/>
    </source>
</evidence>
<comment type="subcellular location">
    <subcellularLocation>
        <location evidence="1">Cell inner membrane</location>
        <topology evidence="1">Multi-pass membrane protein</topology>
    </subcellularLocation>
    <subcellularLocation>
        <location evidence="13">Cell membrane</location>
        <topology evidence="13">Multi-pass membrane protein</topology>
    </subcellularLocation>
</comment>
<keyword evidence="18" id="KW-1185">Reference proteome</keyword>
<dbReference type="EMBL" id="CP065592">
    <property type="protein sequence ID" value="QPQ55478.1"/>
    <property type="molecule type" value="Genomic_DNA"/>
</dbReference>
<evidence type="ECO:0000256" key="4">
    <source>
        <dbReference type="ARBA" id="ARBA00022448"/>
    </source>
</evidence>
<feature type="transmembrane region" description="Helical" evidence="13">
    <location>
        <begin position="349"/>
        <end position="372"/>
    </location>
</feature>
<evidence type="ECO:0000256" key="3">
    <source>
        <dbReference type="ARBA" id="ARBA00015325"/>
    </source>
</evidence>
<evidence type="ECO:0000256" key="1">
    <source>
        <dbReference type="ARBA" id="ARBA00004429"/>
    </source>
</evidence>
<dbReference type="InterPro" id="IPR028053">
    <property type="entry name" value="Membr_insert_YidC_N"/>
</dbReference>
<dbReference type="Proteomes" id="UP000594873">
    <property type="component" value="Chromosome"/>
</dbReference>
<keyword evidence="4 13" id="KW-0813">Transport</keyword>
<evidence type="ECO:0000256" key="5">
    <source>
        <dbReference type="ARBA" id="ARBA00022475"/>
    </source>
</evidence>
<evidence type="ECO:0000256" key="13">
    <source>
        <dbReference type="HAMAP-Rule" id="MF_01810"/>
    </source>
</evidence>